<evidence type="ECO:0000256" key="7">
    <source>
        <dbReference type="ARBA" id="ARBA00023242"/>
    </source>
</evidence>
<dbReference type="GO" id="GO:0008270">
    <property type="term" value="F:zinc ion binding"/>
    <property type="evidence" value="ECO:0007669"/>
    <property type="project" value="UniProtKB-KW"/>
</dbReference>
<dbReference type="Gene3D" id="3.30.160.60">
    <property type="entry name" value="Classic Zinc Finger"/>
    <property type="match status" value="2"/>
</dbReference>
<evidence type="ECO:0000256" key="2">
    <source>
        <dbReference type="ARBA" id="ARBA00006991"/>
    </source>
</evidence>
<dbReference type="STRING" id="35570.A0A1I8NWL1"/>
<keyword evidence="3" id="KW-0479">Metal-binding</keyword>
<gene>
    <name evidence="10" type="primary">106094552</name>
</gene>
<dbReference type="KEGG" id="scac:106094552"/>
<keyword evidence="11" id="KW-1185">Reference proteome</keyword>
<feature type="domain" description="C2H2-type" evidence="9">
    <location>
        <begin position="239"/>
        <end position="265"/>
    </location>
</feature>
<evidence type="ECO:0000256" key="4">
    <source>
        <dbReference type="ARBA" id="ARBA00022737"/>
    </source>
</evidence>
<keyword evidence="5 8" id="KW-0863">Zinc-finger</keyword>
<keyword evidence="7" id="KW-0539">Nucleus</keyword>
<sequence length="305" mass="35535">MVRSIFSQRYDFSKIRANEALDDVFRRMDILPQITKLPRLKRKNCASTFKVYAEKVVKHKNKNQTPLLDSPQYDNDQIPISARYDLEEIVGKLLLERYSDGDSNGTISHVYWKTDENGSLKRTSTPAAIVKSQPAIEEHHVLPERAPDLVKMLYNKSLLPAGYQLKLKATPQQTDHSSKVLDDNEDEMYDFNVLTLGKNKRNRTTHLEKNYECKQCHKKFDRPWVLQGHMRLHTGEKPYVCPAKSCGKGFADRSNLRAHQRTKGHHNWHFQCPQCTKPFSQESYLNRHSLQACRKYLASHKNKHF</sequence>
<protein>
    <recommendedName>
        <fullName evidence="9">C2H2-type domain-containing protein</fullName>
    </recommendedName>
</protein>
<evidence type="ECO:0000313" key="11">
    <source>
        <dbReference type="Proteomes" id="UP000095300"/>
    </source>
</evidence>
<dbReference type="PROSITE" id="PS00028">
    <property type="entry name" value="ZINC_FINGER_C2H2_1"/>
    <property type="match status" value="2"/>
</dbReference>
<evidence type="ECO:0000256" key="3">
    <source>
        <dbReference type="ARBA" id="ARBA00022723"/>
    </source>
</evidence>
<evidence type="ECO:0000313" key="10">
    <source>
        <dbReference type="EnsemblMetazoa" id="SCAU002652-PA"/>
    </source>
</evidence>
<feature type="domain" description="C2H2-type" evidence="9">
    <location>
        <begin position="270"/>
        <end position="288"/>
    </location>
</feature>
<dbReference type="PROSITE" id="PS50157">
    <property type="entry name" value="ZINC_FINGER_C2H2_2"/>
    <property type="match status" value="3"/>
</dbReference>
<reference evidence="10" key="1">
    <citation type="submission" date="2020-05" db="UniProtKB">
        <authorList>
            <consortium name="EnsemblMetazoa"/>
        </authorList>
    </citation>
    <scope>IDENTIFICATION</scope>
    <source>
        <strain evidence="10">USDA</strain>
    </source>
</reference>
<dbReference type="InterPro" id="IPR013087">
    <property type="entry name" value="Znf_C2H2_type"/>
</dbReference>
<dbReference type="SUPFAM" id="SSF57667">
    <property type="entry name" value="beta-beta-alpha zinc fingers"/>
    <property type="match status" value="1"/>
</dbReference>
<dbReference type="FunFam" id="3.30.160.60:FF:001016">
    <property type="entry name" value="zinc finger protein 850-like"/>
    <property type="match status" value="1"/>
</dbReference>
<dbReference type="EnsemblMetazoa" id="SCAU002652-RA">
    <property type="protein sequence ID" value="SCAU002652-PA"/>
    <property type="gene ID" value="SCAU002652"/>
</dbReference>
<comment type="similarity">
    <text evidence="2">Belongs to the krueppel C2H2-type zinc-finger protein family.</text>
</comment>
<dbReference type="OrthoDB" id="6910977at2759"/>
<dbReference type="VEuPathDB" id="VectorBase:SCAU002652"/>
<comment type="subcellular location">
    <subcellularLocation>
        <location evidence="1">Nucleus</location>
    </subcellularLocation>
</comment>
<keyword evidence="4" id="KW-0677">Repeat</keyword>
<dbReference type="FunFam" id="3.30.160.60:FF:001498">
    <property type="entry name" value="Zinc finger protein 404"/>
    <property type="match status" value="1"/>
</dbReference>
<proteinExistence type="inferred from homology"/>
<name>A0A1I8NWL1_STOCA</name>
<evidence type="ECO:0000259" key="9">
    <source>
        <dbReference type="PROSITE" id="PS50157"/>
    </source>
</evidence>
<organism evidence="10 11">
    <name type="scientific">Stomoxys calcitrans</name>
    <name type="common">Stable fly</name>
    <name type="synonym">Conops calcitrans</name>
    <dbReference type="NCBI Taxonomy" id="35570"/>
    <lineage>
        <taxon>Eukaryota</taxon>
        <taxon>Metazoa</taxon>
        <taxon>Ecdysozoa</taxon>
        <taxon>Arthropoda</taxon>
        <taxon>Hexapoda</taxon>
        <taxon>Insecta</taxon>
        <taxon>Pterygota</taxon>
        <taxon>Neoptera</taxon>
        <taxon>Endopterygota</taxon>
        <taxon>Diptera</taxon>
        <taxon>Brachycera</taxon>
        <taxon>Muscomorpha</taxon>
        <taxon>Muscoidea</taxon>
        <taxon>Muscidae</taxon>
        <taxon>Stomoxys</taxon>
    </lineage>
</organism>
<evidence type="ECO:0000256" key="8">
    <source>
        <dbReference type="PROSITE-ProRule" id="PRU00042"/>
    </source>
</evidence>
<dbReference type="AlphaFoldDB" id="A0A1I8NWL1"/>
<feature type="domain" description="C2H2-type" evidence="9">
    <location>
        <begin position="211"/>
        <end position="238"/>
    </location>
</feature>
<dbReference type="Pfam" id="PF00096">
    <property type="entry name" value="zf-C2H2"/>
    <property type="match status" value="3"/>
</dbReference>
<dbReference type="Proteomes" id="UP000095300">
    <property type="component" value="Unassembled WGS sequence"/>
</dbReference>
<evidence type="ECO:0000256" key="1">
    <source>
        <dbReference type="ARBA" id="ARBA00004123"/>
    </source>
</evidence>
<dbReference type="InterPro" id="IPR036236">
    <property type="entry name" value="Znf_C2H2_sf"/>
</dbReference>
<accession>A0A1I8NWL1</accession>
<dbReference type="InterPro" id="IPR050331">
    <property type="entry name" value="Zinc_finger"/>
</dbReference>
<dbReference type="PANTHER" id="PTHR16515">
    <property type="entry name" value="PR DOMAIN ZINC FINGER PROTEIN"/>
    <property type="match status" value="1"/>
</dbReference>
<evidence type="ECO:0000256" key="6">
    <source>
        <dbReference type="ARBA" id="ARBA00022833"/>
    </source>
</evidence>
<dbReference type="PANTHER" id="PTHR16515:SF57">
    <property type="entry name" value="ZINC FINGER PROTEIN 154-LIKE"/>
    <property type="match status" value="1"/>
</dbReference>
<evidence type="ECO:0000256" key="5">
    <source>
        <dbReference type="ARBA" id="ARBA00022771"/>
    </source>
</evidence>
<dbReference type="SMART" id="SM00355">
    <property type="entry name" value="ZnF_C2H2"/>
    <property type="match status" value="3"/>
</dbReference>
<dbReference type="GO" id="GO:0005634">
    <property type="term" value="C:nucleus"/>
    <property type="evidence" value="ECO:0007669"/>
    <property type="project" value="UniProtKB-SubCell"/>
</dbReference>
<keyword evidence="6" id="KW-0862">Zinc</keyword>
<dbReference type="GO" id="GO:0010468">
    <property type="term" value="P:regulation of gene expression"/>
    <property type="evidence" value="ECO:0007669"/>
    <property type="project" value="TreeGrafter"/>
</dbReference>